<reference evidence="2" key="1">
    <citation type="submission" date="2020-11" db="EMBL/GenBank/DDBJ databases">
        <authorList>
            <person name="Tran Van P."/>
        </authorList>
    </citation>
    <scope>NUCLEOTIDE SEQUENCE</scope>
</reference>
<evidence type="ECO:0000256" key="1">
    <source>
        <dbReference type="SAM" id="MobiDB-lite"/>
    </source>
</evidence>
<accession>A0A7R9PQR7</accession>
<name>A0A7R9PQR7_TIMGE</name>
<protein>
    <submittedName>
        <fullName evidence="2">Uncharacterized protein</fullName>
    </submittedName>
</protein>
<dbReference type="EMBL" id="OE845248">
    <property type="protein sequence ID" value="CAD7606964.1"/>
    <property type="molecule type" value="Genomic_DNA"/>
</dbReference>
<gene>
    <name evidence="2" type="ORF">TGEB3V08_LOCUS10059</name>
</gene>
<organism evidence="2">
    <name type="scientific">Timema genevievae</name>
    <name type="common">Walking stick</name>
    <dbReference type="NCBI Taxonomy" id="629358"/>
    <lineage>
        <taxon>Eukaryota</taxon>
        <taxon>Metazoa</taxon>
        <taxon>Ecdysozoa</taxon>
        <taxon>Arthropoda</taxon>
        <taxon>Hexapoda</taxon>
        <taxon>Insecta</taxon>
        <taxon>Pterygota</taxon>
        <taxon>Neoptera</taxon>
        <taxon>Polyneoptera</taxon>
        <taxon>Phasmatodea</taxon>
        <taxon>Timematodea</taxon>
        <taxon>Timematoidea</taxon>
        <taxon>Timematidae</taxon>
        <taxon>Timema</taxon>
    </lineage>
</organism>
<sequence>MERGGENHNNKSLVKNHPHFIEPRFVASSSTTRELSANHALARLSVWPNPYRLNVTLTSKSGDREPNGSNAEPFRPETRTLPAAKLCLSLRKDRSKDREKILLLSGGGKSTHHSNLPSHLSRDEVYPRLRGGRVENNFFKTTLITPDRDGNLDLPAIGSLVQHKSSASDHAAIEAAIGPRCLLRDLKQSKMW</sequence>
<proteinExistence type="predicted"/>
<feature type="region of interest" description="Disordered" evidence="1">
    <location>
        <begin position="57"/>
        <end position="78"/>
    </location>
</feature>
<dbReference type="AlphaFoldDB" id="A0A7R9PQR7"/>
<evidence type="ECO:0000313" key="2">
    <source>
        <dbReference type="EMBL" id="CAD7606964.1"/>
    </source>
</evidence>